<sequence>MSMPMFPDTLRSEFVKFTNADGTATKSFPTCAAKGGIAVTLRAAGNLIETRIITVLRYDGNAEHLICSGDLPAAAAGRVSNVTLLHPTTLHDLDPNNIQEFIGGGHQIRVRLNTAVPSGAFEVSVQVNYGEYPT</sequence>
<name>A0A426U5P5_9CHLR</name>
<accession>A0A426U5P5</accession>
<dbReference type="AlphaFoldDB" id="A0A426U5P5"/>
<evidence type="ECO:0000313" key="1">
    <source>
        <dbReference type="EMBL" id="RRR75276.1"/>
    </source>
</evidence>
<proteinExistence type="predicted"/>
<reference evidence="1 2" key="1">
    <citation type="submission" date="2018-12" db="EMBL/GenBank/DDBJ databases">
        <title>Genome Sequence of Candidatus Viridilinea halotolerans isolated from saline sulfide-rich spring.</title>
        <authorList>
            <person name="Grouzdev D.S."/>
            <person name="Burganskaya E.I."/>
            <person name="Krutkina M.S."/>
            <person name="Sukhacheva M.V."/>
            <person name="Gorlenko V.M."/>
        </authorList>
    </citation>
    <scope>NUCLEOTIDE SEQUENCE [LARGE SCALE GENOMIC DNA]</scope>
    <source>
        <strain evidence="1">Chok-6</strain>
    </source>
</reference>
<organism evidence="1 2">
    <name type="scientific">Candidatus Viridilinea halotolerans</name>
    <dbReference type="NCBI Taxonomy" id="2491704"/>
    <lineage>
        <taxon>Bacteria</taxon>
        <taxon>Bacillati</taxon>
        <taxon>Chloroflexota</taxon>
        <taxon>Chloroflexia</taxon>
        <taxon>Chloroflexales</taxon>
        <taxon>Chloroflexineae</taxon>
        <taxon>Oscillochloridaceae</taxon>
        <taxon>Candidatus Viridilinea</taxon>
    </lineage>
</organism>
<protein>
    <submittedName>
        <fullName evidence="1">Uncharacterized protein</fullName>
    </submittedName>
</protein>
<comment type="caution">
    <text evidence="1">The sequence shown here is derived from an EMBL/GenBank/DDBJ whole genome shotgun (WGS) entry which is preliminary data.</text>
</comment>
<gene>
    <name evidence="1" type="ORF">EI684_05075</name>
</gene>
<dbReference type="EMBL" id="RSAS01000200">
    <property type="protein sequence ID" value="RRR75276.1"/>
    <property type="molecule type" value="Genomic_DNA"/>
</dbReference>
<evidence type="ECO:0000313" key="2">
    <source>
        <dbReference type="Proteomes" id="UP000280307"/>
    </source>
</evidence>
<dbReference type="Proteomes" id="UP000280307">
    <property type="component" value="Unassembled WGS sequence"/>
</dbReference>